<keyword evidence="2" id="KW-1185">Reference proteome</keyword>
<proteinExistence type="predicted"/>
<dbReference type="Proteomes" id="UP000224915">
    <property type="component" value="Unassembled WGS sequence"/>
</dbReference>
<sequence length="100" mass="10827">MTSEEWQQCFQGWATSTALSAQLWDVLVTAEIRDADVHILEAQARIASVGESEGIARIRSMLESHPGMATTLGVRDLTLALAAQLPPAILPSRRAGSIER</sequence>
<name>A0A2A9D3Y7_9MICO</name>
<dbReference type="EMBL" id="PDJD01000001">
    <property type="protein sequence ID" value="PFG20672.1"/>
    <property type="molecule type" value="Genomic_DNA"/>
</dbReference>
<organism evidence="1 2">
    <name type="scientific">Serinibacter salmoneus</name>
    <dbReference type="NCBI Taxonomy" id="556530"/>
    <lineage>
        <taxon>Bacteria</taxon>
        <taxon>Bacillati</taxon>
        <taxon>Actinomycetota</taxon>
        <taxon>Actinomycetes</taxon>
        <taxon>Micrococcales</taxon>
        <taxon>Beutenbergiaceae</taxon>
        <taxon>Serinibacter</taxon>
    </lineage>
</organism>
<protein>
    <submittedName>
        <fullName evidence="1">Uncharacterized protein</fullName>
    </submittedName>
</protein>
<accession>A0A2A9D3Y7</accession>
<reference evidence="1 2" key="1">
    <citation type="submission" date="2017-10" db="EMBL/GenBank/DDBJ databases">
        <title>Sequencing the genomes of 1000 actinobacteria strains.</title>
        <authorList>
            <person name="Klenk H.-P."/>
        </authorList>
    </citation>
    <scope>NUCLEOTIDE SEQUENCE [LARGE SCALE GENOMIC DNA]</scope>
    <source>
        <strain evidence="1 2">DSM 21801</strain>
    </source>
</reference>
<comment type="caution">
    <text evidence="1">The sequence shown here is derived from an EMBL/GenBank/DDBJ whole genome shotgun (WGS) entry which is preliminary data.</text>
</comment>
<evidence type="ECO:0000313" key="2">
    <source>
        <dbReference type="Proteomes" id="UP000224915"/>
    </source>
</evidence>
<gene>
    <name evidence="1" type="ORF">ATL40_2280</name>
</gene>
<dbReference type="RefSeq" id="WP_245867031.1">
    <property type="nucleotide sequence ID" value="NZ_PDJD01000001.1"/>
</dbReference>
<dbReference type="AlphaFoldDB" id="A0A2A9D3Y7"/>
<evidence type="ECO:0000313" key="1">
    <source>
        <dbReference type="EMBL" id="PFG20672.1"/>
    </source>
</evidence>